<dbReference type="SUPFAM" id="SSF55608">
    <property type="entry name" value="Homing endonucleases"/>
    <property type="match status" value="1"/>
</dbReference>
<keyword evidence="2" id="KW-0651">Protein splicing</keyword>
<dbReference type="Pfam" id="PF13692">
    <property type="entry name" value="Glyco_trans_1_4"/>
    <property type="match status" value="1"/>
</dbReference>
<gene>
    <name evidence="4" type="ORF">MM171B00229_0007</name>
</gene>
<keyword evidence="4" id="KW-0255">Endonuclease</keyword>
<protein>
    <submittedName>
        <fullName evidence="4">Putative homing endonuclease</fullName>
    </submittedName>
</protein>
<dbReference type="Gene3D" id="3.10.28.10">
    <property type="entry name" value="Homing endonucleases"/>
    <property type="match status" value="1"/>
</dbReference>
<dbReference type="InterPro" id="IPR006141">
    <property type="entry name" value="Intein_N"/>
</dbReference>
<evidence type="ECO:0000256" key="1">
    <source>
        <dbReference type="ARBA" id="ARBA00022813"/>
    </source>
</evidence>
<dbReference type="GO" id="GO:0016539">
    <property type="term" value="P:intein-mediated protein splicing"/>
    <property type="evidence" value="ECO:0007669"/>
    <property type="project" value="InterPro"/>
</dbReference>
<dbReference type="SUPFAM" id="SSF51294">
    <property type="entry name" value="Hedgehog/intein (Hint) domain"/>
    <property type="match status" value="1"/>
</dbReference>
<dbReference type="SMART" id="SM00306">
    <property type="entry name" value="HintN"/>
    <property type="match status" value="1"/>
</dbReference>
<organism evidence="4">
    <name type="scientific">viral metagenome</name>
    <dbReference type="NCBI Taxonomy" id="1070528"/>
    <lineage>
        <taxon>unclassified sequences</taxon>
        <taxon>metagenomes</taxon>
        <taxon>organismal metagenomes</taxon>
    </lineage>
</organism>
<dbReference type="InterPro" id="IPR050194">
    <property type="entry name" value="Glycosyltransferase_grp1"/>
</dbReference>
<dbReference type="PROSITE" id="PS50817">
    <property type="entry name" value="INTEIN_N_TER"/>
    <property type="match status" value="1"/>
</dbReference>
<keyword evidence="4" id="KW-0378">Hydrolase</keyword>
<dbReference type="EMBL" id="MT143886">
    <property type="protein sequence ID" value="QJB04591.1"/>
    <property type="molecule type" value="Genomic_DNA"/>
</dbReference>
<evidence type="ECO:0000259" key="3">
    <source>
        <dbReference type="SMART" id="SM00306"/>
    </source>
</evidence>
<dbReference type="InterPro" id="IPR027434">
    <property type="entry name" value="Homing_endonucl"/>
</dbReference>
<evidence type="ECO:0000313" key="4">
    <source>
        <dbReference type="EMBL" id="QJB04591.1"/>
    </source>
</evidence>
<keyword evidence="4" id="KW-0540">Nuclease</keyword>
<dbReference type="AlphaFoldDB" id="A0A6M3M9S5"/>
<dbReference type="GO" id="GO:0004519">
    <property type="term" value="F:endonuclease activity"/>
    <property type="evidence" value="ECO:0007669"/>
    <property type="project" value="UniProtKB-KW"/>
</dbReference>
<evidence type="ECO:0000256" key="2">
    <source>
        <dbReference type="ARBA" id="ARBA00023000"/>
    </source>
</evidence>
<dbReference type="Pfam" id="PF03161">
    <property type="entry name" value="LAGLIDADG_2"/>
    <property type="match status" value="1"/>
</dbReference>
<name>A0A6M3M9S5_9ZZZZ</name>
<dbReference type="Gene3D" id="3.40.50.2000">
    <property type="entry name" value="Glycogen Phosphorylase B"/>
    <property type="match status" value="1"/>
</dbReference>
<dbReference type="PANTHER" id="PTHR45947:SF3">
    <property type="entry name" value="SULFOQUINOVOSYL TRANSFERASE SQD2"/>
    <property type="match status" value="1"/>
</dbReference>
<feature type="domain" description="Hint" evidence="3">
    <location>
        <begin position="125"/>
        <end position="221"/>
    </location>
</feature>
<dbReference type="Gene3D" id="2.170.16.10">
    <property type="entry name" value="Hedgehog/Intein (Hint) domain"/>
    <property type="match status" value="1"/>
</dbReference>
<dbReference type="SUPFAM" id="SSF53756">
    <property type="entry name" value="UDP-Glycosyltransferase/glycogen phosphorylase"/>
    <property type="match status" value="1"/>
</dbReference>
<dbReference type="CDD" id="cd00081">
    <property type="entry name" value="Hint"/>
    <property type="match status" value="1"/>
</dbReference>
<dbReference type="InterPro" id="IPR004860">
    <property type="entry name" value="LAGLIDADG_dom"/>
</dbReference>
<dbReference type="InterPro" id="IPR036844">
    <property type="entry name" value="Hint_dom_sf"/>
</dbReference>
<proteinExistence type="predicted"/>
<dbReference type="InterPro" id="IPR003587">
    <property type="entry name" value="Hint_dom_N"/>
</dbReference>
<dbReference type="GO" id="GO:0016757">
    <property type="term" value="F:glycosyltransferase activity"/>
    <property type="evidence" value="ECO:0007669"/>
    <property type="project" value="TreeGrafter"/>
</dbReference>
<sequence>MEQKFAEGMRGGVPPWKEGETIDLRIAHWCLFAPHASGMYETVRELVTAENQIEGVLAGMCETPGPGTGKSAMERAAEGGRVDPMHPEFRTQDWGWGLKYPDIHVVHTTLFNRIGELEPKVFFAHGCFHRNQLIRLADGSMRKLMELKVGDLVPSKNRETGYIETDVITDIGSNGMYEKWMKITPEDGPRLICTDDHPFETIDGTMEAKNLKPGMFIESGELEFSDIQRSIILGANMGDAYPDPNSLAFSHRNKDYNDVILNFFQGYNIWRKDYPTGYGSRVERVKISLKRNQVPRSNKGPSYDRSPFRKLYDFFVIDGEKRLTEKWLDGLSWISLAVLYLDDGSLAFPKYEKVDGHVSIYYPVAILHTCGLTEEDARKLSDTLRSRFGIENSLTTYDYPRIHINKQTAVKRFFDNITRVFPVPPSMEYKIPPEFLGRSPCAEDGLHWSPTMVKIDDISSLKMKAERWAITVKNNHNYLAGLCLVKNTPEACLENDLMPNLKSDSYGPGIRYIERCDATIVTSKRQELLWGPYDHSGDKIHRVDKGIDLEWWRKTFVKQELPGEPSVLYGEIWRGIKHPFHVLFAVNEIYKRNPKVKLNAWGCNIKKPFWQRLFEESNFDNFLGPRGIKDIVDYPEHYYSRGDVLANPVIYGDVTRVGQEALACGCPTVAWDTDPFGDTHAYAMAKAFDISAFAAEIEEIYEDLLDDEEAVHKKAREIAETHFDINVEAKQVVEILRKTVGEN</sequence>
<accession>A0A6M3M9S5</accession>
<dbReference type="PANTHER" id="PTHR45947">
    <property type="entry name" value="SULFOQUINOVOSYL TRANSFERASE SQD2"/>
    <property type="match status" value="1"/>
</dbReference>
<keyword evidence="1" id="KW-0068">Autocatalytic cleavage</keyword>
<reference evidence="4" key="1">
    <citation type="submission" date="2020-03" db="EMBL/GenBank/DDBJ databases">
        <title>The deep terrestrial virosphere.</title>
        <authorList>
            <person name="Holmfeldt K."/>
            <person name="Nilsson E."/>
            <person name="Simone D."/>
            <person name="Lopez-Fernandez M."/>
            <person name="Wu X."/>
            <person name="de Brujin I."/>
            <person name="Lundin D."/>
            <person name="Andersson A."/>
            <person name="Bertilsson S."/>
            <person name="Dopson M."/>
        </authorList>
    </citation>
    <scope>NUCLEOTIDE SEQUENCE</scope>
    <source>
        <strain evidence="4">MM171B00229</strain>
    </source>
</reference>